<name>A0ABT1DFB1_9PROT</name>
<feature type="transmembrane region" description="Helical" evidence="2">
    <location>
        <begin position="28"/>
        <end position="53"/>
    </location>
</feature>
<evidence type="ECO:0000313" key="3">
    <source>
        <dbReference type="EMBL" id="MCO6419894.1"/>
    </source>
</evidence>
<comment type="caution">
    <text evidence="3">The sequence shown here is derived from an EMBL/GenBank/DDBJ whole genome shotgun (WGS) entry which is preliminary data.</text>
</comment>
<proteinExistence type="predicted"/>
<keyword evidence="4" id="KW-1185">Reference proteome</keyword>
<keyword evidence="2" id="KW-0812">Transmembrane</keyword>
<dbReference type="RefSeq" id="WP_252956569.1">
    <property type="nucleotide sequence ID" value="NZ_JAFIRR010000247.1"/>
</dbReference>
<protein>
    <recommendedName>
        <fullName evidence="5">DUF2474 domain-containing protein</fullName>
    </recommendedName>
</protein>
<dbReference type="EMBL" id="JAFIRR010000247">
    <property type="protein sequence ID" value="MCO6419894.1"/>
    <property type="molecule type" value="Genomic_DNA"/>
</dbReference>
<evidence type="ECO:0000256" key="2">
    <source>
        <dbReference type="SAM" id="Phobius"/>
    </source>
</evidence>
<feature type="region of interest" description="Disordered" evidence="1">
    <location>
        <begin position="1"/>
        <end position="22"/>
    </location>
</feature>
<dbReference type="Proteomes" id="UP001523392">
    <property type="component" value="Unassembled WGS sequence"/>
</dbReference>
<evidence type="ECO:0008006" key="5">
    <source>
        <dbReference type="Google" id="ProtNLM"/>
    </source>
</evidence>
<gene>
    <name evidence="3" type="ORF">JYK14_27585</name>
</gene>
<keyword evidence="2" id="KW-1133">Transmembrane helix</keyword>
<evidence type="ECO:0000256" key="1">
    <source>
        <dbReference type="SAM" id="MobiDB-lite"/>
    </source>
</evidence>
<reference evidence="3 4" key="1">
    <citation type="submission" date="2021-12" db="EMBL/GenBank/DDBJ databases">
        <title>Siccirubricoccus leaddurans sp. nov., a high concentration Zn2+ tolerance bacterium.</title>
        <authorList>
            <person name="Cao Y."/>
        </authorList>
    </citation>
    <scope>NUCLEOTIDE SEQUENCE [LARGE SCALE GENOMIC DNA]</scope>
    <source>
        <strain evidence="3 4">KC 17139</strain>
    </source>
</reference>
<evidence type="ECO:0000313" key="4">
    <source>
        <dbReference type="Proteomes" id="UP001523392"/>
    </source>
</evidence>
<keyword evidence="2" id="KW-0472">Membrane</keyword>
<organism evidence="3 4">
    <name type="scientific">Siccirubricoccus soli</name>
    <dbReference type="NCBI Taxonomy" id="2899147"/>
    <lineage>
        <taxon>Bacteria</taxon>
        <taxon>Pseudomonadati</taxon>
        <taxon>Pseudomonadota</taxon>
        <taxon>Alphaproteobacteria</taxon>
        <taxon>Acetobacterales</taxon>
        <taxon>Roseomonadaceae</taxon>
        <taxon>Siccirubricoccus</taxon>
    </lineage>
</organism>
<feature type="compositionally biased region" description="Basic and acidic residues" evidence="1">
    <location>
        <begin position="1"/>
        <end position="11"/>
    </location>
</feature>
<sequence length="55" mass="5832">MAAPEAPERQRLPGRPETGGAPTASRRILWFIGLWAAGVGATVLVAGLLRLLIPR</sequence>
<accession>A0ABT1DFB1</accession>